<dbReference type="WBParaSite" id="TCONS_00014885.p1">
    <property type="protein sequence ID" value="TCONS_00014885.p1"/>
    <property type="gene ID" value="XLOC_010095"/>
</dbReference>
<evidence type="ECO:0000256" key="1">
    <source>
        <dbReference type="SAM" id="Coils"/>
    </source>
</evidence>
<organism evidence="3">
    <name type="scientific">Strongyloides stercoralis</name>
    <name type="common">Threadworm</name>
    <dbReference type="NCBI Taxonomy" id="6248"/>
    <lineage>
        <taxon>Eukaryota</taxon>
        <taxon>Metazoa</taxon>
        <taxon>Ecdysozoa</taxon>
        <taxon>Nematoda</taxon>
        <taxon>Chromadorea</taxon>
        <taxon>Rhabditida</taxon>
        <taxon>Tylenchina</taxon>
        <taxon>Panagrolaimomorpha</taxon>
        <taxon>Strongyloidoidea</taxon>
        <taxon>Strongyloididae</taxon>
        <taxon>Strongyloides</taxon>
    </lineage>
</organism>
<reference evidence="3" key="1">
    <citation type="submission" date="2015-08" db="UniProtKB">
        <authorList>
            <consortium name="WormBaseParasite"/>
        </authorList>
    </citation>
    <scope>IDENTIFICATION</scope>
</reference>
<protein>
    <submittedName>
        <fullName evidence="4">cGMP-dependent protein kinase interacting domain-containing protein</fullName>
    </submittedName>
</protein>
<evidence type="ECO:0000313" key="4">
    <source>
        <dbReference type="WBParaSite" id="TCONS_00014885.p1"/>
    </source>
</evidence>
<evidence type="ECO:0000313" key="3">
    <source>
        <dbReference type="WBParaSite" id="SSTP_0001229800.1"/>
    </source>
</evidence>
<feature type="coiled-coil region" evidence="1">
    <location>
        <begin position="174"/>
        <end position="201"/>
    </location>
</feature>
<proteinExistence type="predicted"/>
<keyword evidence="1" id="KW-0175">Coiled coil</keyword>
<dbReference type="AlphaFoldDB" id="A0A0K0ES70"/>
<dbReference type="Proteomes" id="UP000035681">
    <property type="component" value="Unplaced"/>
</dbReference>
<sequence length="212" mass="24339">MSASTAIPITTVPTSSSINVFQSENNINLPKRWKDKRAPLHHYHQHVRASHRSCDKRKLREKRRSFISTNVISTDGTTSGDDGENVVFEIQNPIQIPIKNHSFLNARRRENLTSDLEADCEDNNSTDADALSQTGSFREITSKIIFDDKNKIVKKITTDEVPNNEEFVNPLNNIQILNEKIKDLELQLESVLKHNIMLKEENEILKKRKHKS</sequence>
<evidence type="ECO:0000313" key="2">
    <source>
        <dbReference type="Proteomes" id="UP000035681"/>
    </source>
</evidence>
<accession>A0A0K0ES70</accession>
<name>A0A0K0ES70_STRER</name>
<keyword evidence="2" id="KW-1185">Reference proteome</keyword>
<dbReference type="WBParaSite" id="SSTP_0001229800.1">
    <property type="protein sequence ID" value="SSTP_0001229800.1"/>
    <property type="gene ID" value="SSTP_0001229800"/>
</dbReference>